<organism evidence="1 2">
    <name type="scientific">Paraburkholderia dipogonis</name>
    <dbReference type="NCBI Taxonomy" id="1211383"/>
    <lineage>
        <taxon>Bacteria</taxon>
        <taxon>Pseudomonadati</taxon>
        <taxon>Pseudomonadota</taxon>
        <taxon>Betaproteobacteria</taxon>
        <taxon>Burkholderiales</taxon>
        <taxon>Burkholderiaceae</taxon>
        <taxon>Paraburkholderia</taxon>
    </lineage>
</organism>
<evidence type="ECO:0000313" key="2">
    <source>
        <dbReference type="Proteomes" id="UP001629230"/>
    </source>
</evidence>
<evidence type="ECO:0008006" key="3">
    <source>
        <dbReference type="Google" id="ProtNLM"/>
    </source>
</evidence>
<accession>A0ABW9B0S2</accession>
<dbReference type="PROSITE" id="PS51257">
    <property type="entry name" value="PROKAR_LIPOPROTEIN"/>
    <property type="match status" value="1"/>
</dbReference>
<evidence type="ECO:0000313" key="1">
    <source>
        <dbReference type="EMBL" id="MFM0005858.1"/>
    </source>
</evidence>
<name>A0ABW9B0S2_9BURK</name>
<proteinExistence type="predicted"/>
<dbReference type="Proteomes" id="UP001629230">
    <property type="component" value="Unassembled WGS sequence"/>
</dbReference>
<reference evidence="1 2" key="1">
    <citation type="journal article" date="2024" name="Chem. Sci.">
        <title>Discovery of megapolipeptins by genome mining of a Burkholderiales bacteria collection.</title>
        <authorList>
            <person name="Paulo B.S."/>
            <person name="Recchia M.J.J."/>
            <person name="Lee S."/>
            <person name="Fergusson C.H."/>
            <person name="Romanowski S.B."/>
            <person name="Hernandez A."/>
            <person name="Krull N."/>
            <person name="Liu D.Y."/>
            <person name="Cavanagh H."/>
            <person name="Bos A."/>
            <person name="Gray C.A."/>
            <person name="Murphy B.T."/>
            <person name="Linington R.G."/>
            <person name="Eustaquio A.S."/>
        </authorList>
    </citation>
    <scope>NUCLEOTIDE SEQUENCE [LARGE SCALE GENOMIC DNA]</scope>
    <source>
        <strain evidence="1 2">RL17-350-BIC-A</strain>
    </source>
</reference>
<comment type="caution">
    <text evidence="1">The sequence shown here is derived from an EMBL/GenBank/DDBJ whole genome shotgun (WGS) entry which is preliminary data.</text>
</comment>
<dbReference type="EMBL" id="JAQQEZ010000033">
    <property type="protein sequence ID" value="MFM0005858.1"/>
    <property type="molecule type" value="Genomic_DNA"/>
</dbReference>
<dbReference type="RefSeq" id="WP_408180522.1">
    <property type="nucleotide sequence ID" value="NZ_JAQQEZ010000033.1"/>
</dbReference>
<gene>
    <name evidence="1" type="ORF">PQR57_33290</name>
</gene>
<keyword evidence="2" id="KW-1185">Reference proteome</keyword>
<protein>
    <recommendedName>
        <fullName evidence="3">Lipoprotein</fullName>
    </recommendedName>
</protein>
<sequence>MKIMLALTAVTVLAGCATQPVSDSEAKQITAPAFVRIDVADTAIIITRDSGLANGGSTAHILIDGHFAVSCDRHSRRAFM</sequence>